<sequence length="597" mass="64447">MIRTPLRPLARILKARAQGQNPDAIEAENIRLRHEEDRDRARNRAEGRLLVMGLAFFCAFGVIGVRMAALSGSVPEEPTAQASGSPIIGQRSDIVDRNGRVLATNLDTHSLYAQIPDMIDPAKAATDLAAIFPELDAEELLKDFTGERRFLWIRREISPEQMQAVHDIGDPGLLFGPREMRLYPNGSVAAHILGGATYGREGVSSAEVVGVAGVESYYDDFLRDPANEGAPLELSIDLTVQAASERVLQGGMMLMSAKGASSVLMDVHTGEIISMVSLPDFDPNDRPRVLTAEDGAGDQSDSPLFNRAVQGVYELGSVFKIFTVAQGMELGLINANTMIDTTGPLEWGRFRIRDFHNYGPALSAEDVIVKSSNIGTARIAMMIGGERQRAFLGTLGLLEETTVEMVEAPTGDPLLPANWSEISTMTISYGHGLSSSPVHLATAYSSLLNGGYRVEPTIIRQDGPQYGDRIVSERVSATSRNMLRAVVDHGTASFGDVVGYEVGGKTGTADKPRPTGGYYEDRTIATFASVFPASDPKYVLIVTLDEPSIETLGEERRTAGWTAVPVAAEMIRRVAPLLGMRPDVETLTPTGVTLTSN</sequence>
<organism evidence="7 8">
    <name type="scientific">Octadecabacter ascidiaceicola</name>
    <dbReference type="NCBI Taxonomy" id="1655543"/>
    <lineage>
        <taxon>Bacteria</taxon>
        <taxon>Pseudomonadati</taxon>
        <taxon>Pseudomonadota</taxon>
        <taxon>Alphaproteobacteria</taxon>
        <taxon>Rhodobacterales</taxon>
        <taxon>Roseobacteraceae</taxon>
        <taxon>Octadecabacter</taxon>
    </lineage>
</organism>
<gene>
    <name evidence="7" type="primary">ftsI</name>
    <name evidence="7" type="ORF">OCA8868_01602</name>
</gene>
<dbReference type="InterPro" id="IPR036138">
    <property type="entry name" value="PBP_dimer_sf"/>
</dbReference>
<dbReference type="GO" id="GO:0008658">
    <property type="term" value="F:penicillin binding"/>
    <property type="evidence" value="ECO:0007669"/>
    <property type="project" value="InterPro"/>
</dbReference>
<dbReference type="Gene3D" id="3.30.450.330">
    <property type="match status" value="1"/>
</dbReference>
<proteinExistence type="predicted"/>
<dbReference type="InterPro" id="IPR050515">
    <property type="entry name" value="Beta-lactam/transpept"/>
</dbReference>
<dbReference type="GO" id="GO:0005886">
    <property type="term" value="C:plasma membrane"/>
    <property type="evidence" value="ECO:0007669"/>
    <property type="project" value="TreeGrafter"/>
</dbReference>
<dbReference type="EMBL" id="FXYD01000002">
    <property type="protein sequence ID" value="SMX37892.1"/>
    <property type="molecule type" value="Genomic_DNA"/>
</dbReference>
<dbReference type="GO" id="GO:0016757">
    <property type="term" value="F:glycosyltransferase activity"/>
    <property type="evidence" value="ECO:0007669"/>
    <property type="project" value="UniProtKB-KW"/>
</dbReference>
<evidence type="ECO:0000256" key="4">
    <source>
        <dbReference type="SAM" id="Phobius"/>
    </source>
</evidence>
<dbReference type="GO" id="GO:0071555">
    <property type="term" value="P:cell wall organization"/>
    <property type="evidence" value="ECO:0007669"/>
    <property type="project" value="TreeGrafter"/>
</dbReference>
<keyword evidence="8" id="KW-1185">Reference proteome</keyword>
<dbReference type="InterPro" id="IPR012338">
    <property type="entry name" value="Beta-lactam/transpept-like"/>
</dbReference>
<dbReference type="SUPFAM" id="SSF56601">
    <property type="entry name" value="beta-lactamase/transpeptidase-like"/>
    <property type="match status" value="1"/>
</dbReference>
<evidence type="ECO:0000313" key="7">
    <source>
        <dbReference type="EMBL" id="SMX37892.1"/>
    </source>
</evidence>
<dbReference type="Pfam" id="PF00905">
    <property type="entry name" value="Transpeptidase"/>
    <property type="match status" value="1"/>
</dbReference>
<keyword evidence="2" id="KW-0121">Carboxypeptidase</keyword>
<feature type="domain" description="Penicillin-binding protein transpeptidase" evidence="5">
    <location>
        <begin position="262"/>
        <end position="550"/>
    </location>
</feature>
<evidence type="ECO:0000256" key="2">
    <source>
        <dbReference type="ARBA" id="ARBA00022645"/>
    </source>
</evidence>
<dbReference type="Gene3D" id="3.90.1310.10">
    <property type="entry name" value="Penicillin-binding protein 2a (Domain 2)"/>
    <property type="match status" value="1"/>
</dbReference>
<keyword evidence="2" id="KW-0378">Hydrolase</keyword>
<evidence type="ECO:0000259" key="6">
    <source>
        <dbReference type="Pfam" id="PF03717"/>
    </source>
</evidence>
<evidence type="ECO:0000259" key="5">
    <source>
        <dbReference type="Pfam" id="PF00905"/>
    </source>
</evidence>
<reference evidence="8" key="1">
    <citation type="submission" date="2017-05" db="EMBL/GenBank/DDBJ databases">
        <authorList>
            <person name="Rodrigo-Torres L."/>
            <person name="Arahal R. D."/>
            <person name="Lucena T."/>
        </authorList>
    </citation>
    <scope>NUCLEOTIDE SEQUENCE [LARGE SCALE GENOMIC DNA]</scope>
    <source>
        <strain evidence="8">CECT 8868</strain>
    </source>
</reference>
<keyword evidence="3 4" id="KW-0472">Membrane</keyword>
<evidence type="ECO:0000313" key="8">
    <source>
        <dbReference type="Proteomes" id="UP000203464"/>
    </source>
</evidence>
<keyword evidence="4" id="KW-0812">Transmembrane</keyword>
<feature type="transmembrane region" description="Helical" evidence="4">
    <location>
        <begin position="49"/>
        <end position="69"/>
    </location>
</feature>
<evidence type="ECO:0000256" key="1">
    <source>
        <dbReference type="ARBA" id="ARBA00004370"/>
    </source>
</evidence>
<dbReference type="InterPro" id="IPR005311">
    <property type="entry name" value="PBP_dimer"/>
</dbReference>
<dbReference type="InterPro" id="IPR001460">
    <property type="entry name" value="PCN-bd_Tpept"/>
</dbReference>
<comment type="subcellular location">
    <subcellularLocation>
        <location evidence="1">Membrane</location>
    </subcellularLocation>
</comment>
<dbReference type="RefSeq" id="WP_093996000.1">
    <property type="nucleotide sequence ID" value="NZ_FXYD01000002.1"/>
</dbReference>
<dbReference type="PANTHER" id="PTHR30627">
    <property type="entry name" value="PEPTIDOGLYCAN D,D-TRANSPEPTIDASE"/>
    <property type="match status" value="1"/>
</dbReference>
<keyword evidence="7" id="KW-0328">Glycosyltransferase</keyword>
<dbReference type="OrthoDB" id="9789078at2"/>
<dbReference type="PANTHER" id="PTHR30627:SF1">
    <property type="entry name" value="PEPTIDOGLYCAN D,D-TRANSPEPTIDASE FTSI"/>
    <property type="match status" value="1"/>
</dbReference>
<keyword evidence="4" id="KW-1133">Transmembrane helix</keyword>
<dbReference type="Proteomes" id="UP000203464">
    <property type="component" value="Unassembled WGS sequence"/>
</dbReference>
<keyword evidence="7" id="KW-0808">Transferase</keyword>
<dbReference type="SUPFAM" id="SSF56519">
    <property type="entry name" value="Penicillin binding protein dimerisation domain"/>
    <property type="match status" value="1"/>
</dbReference>
<accession>A0A238K713</accession>
<keyword evidence="2" id="KW-0645">Protease</keyword>
<dbReference type="GO" id="GO:0004180">
    <property type="term" value="F:carboxypeptidase activity"/>
    <property type="evidence" value="ECO:0007669"/>
    <property type="project" value="UniProtKB-KW"/>
</dbReference>
<feature type="domain" description="Penicillin-binding protein dimerisation" evidence="6">
    <location>
        <begin position="88"/>
        <end position="223"/>
    </location>
</feature>
<protein>
    <submittedName>
        <fullName evidence="7">Peptidoglycan synthase FtsI</fullName>
        <ecNumber evidence="7">2.4.1.129</ecNumber>
    </submittedName>
</protein>
<dbReference type="AlphaFoldDB" id="A0A238K713"/>
<dbReference type="EC" id="2.4.1.129" evidence="7"/>
<dbReference type="Pfam" id="PF03717">
    <property type="entry name" value="PBP_dimer"/>
    <property type="match status" value="1"/>
</dbReference>
<dbReference type="Gene3D" id="3.40.710.10">
    <property type="entry name" value="DD-peptidase/beta-lactamase superfamily"/>
    <property type="match status" value="1"/>
</dbReference>
<name>A0A238K713_9RHOB</name>
<evidence type="ECO:0000256" key="3">
    <source>
        <dbReference type="ARBA" id="ARBA00023136"/>
    </source>
</evidence>